<dbReference type="AlphaFoldDB" id="A0A4C1ZID6"/>
<reference evidence="2 3" key="1">
    <citation type="journal article" date="2019" name="Commun. Biol.">
        <title>The bagworm genome reveals a unique fibroin gene that provides high tensile strength.</title>
        <authorList>
            <person name="Kono N."/>
            <person name="Nakamura H."/>
            <person name="Ohtoshi R."/>
            <person name="Tomita M."/>
            <person name="Numata K."/>
            <person name="Arakawa K."/>
        </authorList>
    </citation>
    <scope>NUCLEOTIDE SEQUENCE [LARGE SCALE GENOMIC DNA]</scope>
</reference>
<evidence type="ECO:0000313" key="2">
    <source>
        <dbReference type="EMBL" id="GBP88591.1"/>
    </source>
</evidence>
<protein>
    <submittedName>
        <fullName evidence="2">Uncharacterized protein</fullName>
    </submittedName>
</protein>
<organism evidence="2 3">
    <name type="scientific">Eumeta variegata</name>
    <name type="common">Bagworm moth</name>
    <name type="synonym">Eumeta japonica</name>
    <dbReference type="NCBI Taxonomy" id="151549"/>
    <lineage>
        <taxon>Eukaryota</taxon>
        <taxon>Metazoa</taxon>
        <taxon>Ecdysozoa</taxon>
        <taxon>Arthropoda</taxon>
        <taxon>Hexapoda</taxon>
        <taxon>Insecta</taxon>
        <taxon>Pterygota</taxon>
        <taxon>Neoptera</taxon>
        <taxon>Endopterygota</taxon>
        <taxon>Lepidoptera</taxon>
        <taxon>Glossata</taxon>
        <taxon>Ditrysia</taxon>
        <taxon>Tineoidea</taxon>
        <taxon>Psychidae</taxon>
        <taxon>Oiketicinae</taxon>
        <taxon>Eumeta</taxon>
    </lineage>
</organism>
<dbReference type="OrthoDB" id="10055806at2759"/>
<evidence type="ECO:0000313" key="3">
    <source>
        <dbReference type="Proteomes" id="UP000299102"/>
    </source>
</evidence>
<feature type="region of interest" description="Disordered" evidence="1">
    <location>
        <begin position="62"/>
        <end position="86"/>
    </location>
</feature>
<gene>
    <name evidence="2" type="ORF">EVAR_65992_1</name>
</gene>
<dbReference type="STRING" id="151549.A0A4C1ZID6"/>
<sequence length="157" mass="17288">MLPAVPPHQLILYDKSGRDVSGVVGPLEEGNELVLVCEVRGVCQSDTHLSNTYSSPWARRRGNTARAVRRGVDNGTSTQRQESLADDRHRGFGPIHARVAPSSIETAAIIGRAPPHRHALKIIFIAVAYCRPRATHPLKMSNGINDCFCIRSTEREK</sequence>
<proteinExistence type="predicted"/>
<evidence type="ECO:0000256" key="1">
    <source>
        <dbReference type="SAM" id="MobiDB-lite"/>
    </source>
</evidence>
<dbReference type="EMBL" id="BGZK01001943">
    <property type="protein sequence ID" value="GBP88591.1"/>
    <property type="molecule type" value="Genomic_DNA"/>
</dbReference>
<accession>A0A4C1ZID6</accession>
<comment type="caution">
    <text evidence="2">The sequence shown here is derived from an EMBL/GenBank/DDBJ whole genome shotgun (WGS) entry which is preliminary data.</text>
</comment>
<name>A0A4C1ZID6_EUMVA</name>
<keyword evidence="3" id="KW-1185">Reference proteome</keyword>
<dbReference type="Proteomes" id="UP000299102">
    <property type="component" value="Unassembled WGS sequence"/>
</dbReference>